<dbReference type="RefSeq" id="WP_215239128.1">
    <property type="nucleotide sequence ID" value="NZ_CAJRAF010000002.1"/>
</dbReference>
<comment type="caution">
    <text evidence="3">The sequence shown here is derived from an EMBL/GenBank/DDBJ whole genome shotgun (WGS) entry which is preliminary data.</text>
</comment>
<proteinExistence type="predicted"/>
<feature type="signal peptide" evidence="1">
    <location>
        <begin position="1"/>
        <end position="22"/>
    </location>
</feature>
<evidence type="ECO:0000256" key="1">
    <source>
        <dbReference type="SAM" id="SignalP"/>
    </source>
</evidence>
<dbReference type="CDD" id="cd05379">
    <property type="entry name" value="CAP_bacterial"/>
    <property type="match status" value="1"/>
</dbReference>
<dbReference type="InterPro" id="IPR026444">
    <property type="entry name" value="Secre_tail"/>
</dbReference>
<keyword evidence="1" id="KW-0732">Signal</keyword>
<sequence>MKSYALLPFLAICFMLPGQVSGQSPVDLTTNINLPDDVPNTYTNSSSGAATFSSTLQIVAAFNYARRQEEIQMGMGANVLGNLTLPADFAAATPQEQALYLINEERKARAGQDYPGSTAVLGLPLEGLEANLSAIAQGHADDMSTNGFFGHTGSDGLSPYQRISASGTFGAGCSDNNFAYAENIYSSCNFSSVPPPMGVTPTPAPFLTAQAIYSWLYRDAGSSWGHRRAILIQNTDSYGATGYDNDRASASSEGFLGIGVVSVINYAGCTAPAGFYSTGSHVVVMNVADPVATGSCIYAVEENPLPVSLIHFSAKRTGLKTELSWTTSSELNNSGFDIEKSNNAVSWRVAGFVDGGNTSSMTRTYHFSDDETTTDPVSFYRLKQIDMDGTFEHSRIISVTNTITPESVYIYPNPARQSEINVFHPSPENCTFQLADVAGKKYELTVAHAVGSKRAILATHAPVNRGLYLLMIYDSQYHTLVTKKLILDF</sequence>
<gene>
    <name evidence="3" type="ORF">DYBT9275_02497</name>
</gene>
<accession>A0A916JBQ2</accession>
<dbReference type="SUPFAM" id="SSF55797">
    <property type="entry name" value="PR-1-like"/>
    <property type="match status" value="1"/>
</dbReference>
<reference evidence="3" key="1">
    <citation type="submission" date="2021-04" db="EMBL/GenBank/DDBJ databases">
        <authorList>
            <person name="Rodrigo-Torres L."/>
            <person name="Arahal R. D."/>
            <person name="Lucena T."/>
        </authorList>
    </citation>
    <scope>NUCLEOTIDE SEQUENCE</scope>
    <source>
        <strain evidence="3">CECT 9275</strain>
    </source>
</reference>
<dbReference type="PANTHER" id="PTHR31157">
    <property type="entry name" value="SCP DOMAIN-CONTAINING PROTEIN"/>
    <property type="match status" value="1"/>
</dbReference>
<feature type="domain" description="SCP" evidence="2">
    <location>
        <begin position="100"/>
        <end position="240"/>
    </location>
</feature>
<protein>
    <recommendedName>
        <fullName evidence="2">SCP domain-containing protein</fullName>
    </recommendedName>
</protein>
<feature type="chain" id="PRO_5036885132" description="SCP domain-containing protein" evidence="1">
    <location>
        <begin position="23"/>
        <end position="489"/>
    </location>
</feature>
<dbReference type="InterPro" id="IPR014044">
    <property type="entry name" value="CAP_dom"/>
</dbReference>
<dbReference type="Proteomes" id="UP000680038">
    <property type="component" value="Unassembled WGS sequence"/>
</dbReference>
<dbReference type="Gene3D" id="3.40.33.10">
    <property type="entry name" value="CAP"/>
    <property type="match status" value="1"/>
</dbReference>
<dbReference type="Pfam" id="PF00188">
    <property type="entry name" value="CAP"/>
    <property type="match status" value="1"/>
</dbReference>
<keyword evidence="4" id="KW-1185">Reference proteome</keyword>
<evidence type="ECO:0000313" key="4">
    <source>
        <dbReference type="Proteomes" id="UP000680038"/>
    </source>
</evidence>
<name>A0A916JBQ2_9BACT</name>
<dbReference type="NCBIfam" id="TIGR04183">
    <property type="entry name" value="Por_Secre_tail"/>
    <property type="match status" value="1"/>
</dbReference>
<dbReference type="PANTHER" id="PTHR31157:SF1">
    <property type="entry name" value="SCP DOMAIN-CONTAINING PROTEIN"/>
    <property type="match status" value="1"/>
</dbReference>
<dbReference type="AlphaFoldDB" id="A0A916JBQ2"/>
<evidence type="ECO:0000259" key="2">
    <source>
        <dbReference type="Pfam" id="PF00188"/>
    </source>
</evidence>
<dbReference type="EMBL" id="CAJRAF010000002">
    <property type="protein sequence ID" value="CAG5000610.1"/>
    <property type="molecule type" value="Genomic_DNA"/>
</dbReference>
<dbReference type="InterPro" id="IPR035940">
    <property type="entry name" value="CAP_sf"/>
</dbReference>
<organism evidence="3 4">
    <name type="scientific">Dyadobacter helix</name>
    <dbReference type="NCBI Taxonomy" id="2822344"/>
    <lineage>
        <taxon>Bacteria</taxon>
        <taxon>Pseudomonadati</taxon>
        <taxon>Bacteroidota</taxon>
        <taxon>Cytophagia</taxon>
        <taxon>Cytophagales</taxon>
        <taxon>Spirosomataceae</taxon>
        <taxon>Dyadobacter</taxon>
    </lineage>
</organism>
<evidence type="ECO:0000313" key="3">
    <source>
        <dbReference type="EMBL" id="CAG5000610.1"/>
    </source>
</evidence>